<evidence type="ECO:0000313" key="13">
    <source>
        <dbReference type="EMBL" id="MBD8061684.1"/>
    </source>
</evidence>
<dbReference type="Pfam" id="PF00507">
    <property type="entry name" value="Oxidored_q4"/>
    <property type="match status" value="1"/>
</dbReference>
<dbReference type="GO" id="GO:0016491">
    <property type="term" value="F:oxidoreductase activity"/>
    <property type="evidence" value="ECO:0007669"/>
    <property type="project" value="UniProtKB-KW"/>
</dbReference>
<dbReference type="NCBIfam" id="NF005922">
    <property type="entry name" value="PRK07928.1"/>
    <property type="match status" value="1"/>
</dbReference>
<evidence type="ECO:0000256" key="3">
    <source>
        <dbReference type="ARBA" id="ARBA00022448"/>
    </source>
</evidence>
<evidence type="ECO:0000256" key="6">
    <source>
        <dbReference type="ARBA" id="ARBA00022719"/>
    </source>
</evidence>
<sequence length="119" mass="12827">MNPFVPILVMAAAAAALAIGGLAASAVIGPKRYNRIKVANYECGVEATPRATGAGRFPIKYYLVAMTFIVFDVEVIFLVPWAIAFSELAAFGLVAALAFIAIITVPFAYEWRRGALEWD</sequence>
<keyword evidence="9 11" id="KW-0520">NAD</keyword>
<evidence type="ECO:0000256" key="9">
    <source>
        <dbReference type="ARBA" id="ARBA00023027"/>
    </source>
</evidence>
<evidence type="ECO:0000256" key="8">
    <source>
        <dbReference type="ARBA" id="ARBA00022989"/>
    </source>
</evidence>
<keyword evidence="3 11" id="KW-0813">Transport</keyword>
<comment type="similarity">
    <text evidence="2 11 12">Belongs to the complex I subunit 3 family.</text>
</comment>
<dbReference type="Gene3D" id="1.20.58.1610">
    <property type="entry name" value="NADH:ubiquinone/plastoquinone oxidoreductase, chain 3"/>
    <property type="match status" value="1"/>
</dbReference>
<dbReference type="RefSeq" id="WP_251838755.1">
    <property type="nucleotide sequence ID" value="NZ_JACSPO010000001.1"/>
</dbReference>
<dbReference type="InterPro" id="IPR038430">
    <property type="entry name" value="NDAH_ubi_oxred_su3_sf"/>
</dbReference>
<evidence type="ECO:0000256" key="11">
    <source>
        <dbReference type="HAMAP-Rule" id="MF_01394"/>
    </source>
</evidence>
<gene>
    <name evidence="11" type="primary">nuoA</name>
    <name evidence="13" type="ORF">H9624_05025</name>
</gene>
<name>A0ABR8Z036_9MICO</name>
<comment type="subcellular location">
    <subcellularLocation>
        <location evidence="11 12">Cell membrane</location>
        <topology evidence="11 12">Multi-pass membrane protein</topology>
    </subcellularLocation>
    <subcellularLocation>
        <location evidence="1">Membrane</location>
        <topology evidence="1">Multi-pass membrane protein</topology>
    </subcellularLocation>
</comment>
<evidence type="ECO:0000256" key="12">
    <source>
        <dbReference type="RuleBase" id="RU003639"/>
    </source>
</evidence>
<keyword evidence="8 11" id="KW-1133">Transmembrane helix</keyword>
<dbReference type="InterPro" id="IPR000440">
    <property type="entry name" value="NADH_UbQ/plastoQ_OxRdtase_su3"/>
</dbReference>
<evidence type="ECO:0000256" key="2">
    <source>
        <dbReference type="ARBA" id="ARBA00008472"/>
    </source>
</evidence>
<evidence type="ECO:0000256" key="1">
    <source>
        <dbReference type="ARBA" id="ARBA00004141"/>
    </source>
</evidence>
<comment type="caution">
    <text evidence="13">The sequence shown here is derived from an EMBL/GenBank/DDBJ whole genome shotgun (WGS) entry which is preliminary data.</text>
</comment>
<comment type="function">
    <text evidence="11">NDH-1 shuttles electrons from NADH, via FMN and iron-sulfur (Fe-S) centers, to quinones in the respiratory chain. The immediate electron acceptor for the enzyme in this species is believed to be a menaquinone. Couples the redox reaction to proton translocation (for every two electrons transferred, four hydrogen ions are translocated across the cytoplasmic membrane), and thus conserves the redox energy in a proton gradient.</text>
</comment>
<comment type="subunit">
    <text evidence="11">NDH-1 is composed of 14 different subunits. Subunits NuoA, H, J, K, L, M, N constitute the membrane sector of the complex.</text>
</comment>
<evidence type="ECO:0000313" key="14">
    <source>
        <dbReference type="Proteomes" id="UP000661894"/>
    </source>
</evidence>
<dbReference type="Proteomes" id="UP000661894">
    <property type="component" value="Unassembled WGS sequence"/>
</dbReference>
<accession>A0ABR8Z036</accession>
<dbReference type="EMBL" id="JACSPO010000001">
    <property type="protein sequence ID" value="MBD8061684.1"/>
    <property type="molecule type" value="Genomic_DNA"/>
</dbReference>
<keyword evidence="14" id="KW-1185">Reference proteome</keyword>
<keyword evidence="4 11" id="KW-1003">Cell membrane</keyword>
<feature type="transmembrane region" description="Helical" evidence="11">
    <location>
        <begin position="6"/>
        <end position="28"/>
    </location>
</feature>
<comment type="catalytic activity">
    <reaction evidence="11 12">
        <text>a quinone + NADH + 5 H(+)(in) = a quinol + NAD(+) + 4 H(+)(out)</text>
        <dbReference type="Rhea" id="RHEA:57888"/>
        <dbReference type="ChEBI" id="CHEBI:15378"/>
        <dbReference type="ChEBI" id="CHEBI:24646"/>
        <dbReference type="ChEBI" id="CHEBI:57540"/>
        <dbReference type="ChEBI" id="CHEBI:57945"/>
        <dbReference type="ChEBI" id="CHEBI:132124"/>
    </reaction>
</comment>
<keyword evidence="7 11" id="KW-1278">Translocase</keyword>
<evidence type="ECO:0000256" key="4">
    <source>
        <dbReference type="ARBA" id="ARBA00022475"/>
    </source>
</evidence>
<dbReference type="EC" id="7.1.1.-" evidence="11"/>
<reference evidence="13 14" key="1">
    <citation type="submission" date="2020-08" db="EMBL/GenBank/DDBJ databases">
        <title>A Genomic Blueprint of the Chicken Gut Microbiome.</title>
        <authorList>
            <person name="Gilroy R."/>
            <person name="Ravi A."/>
            <person name="Getino M."/>
            <person name="Pursley I."/>
            <person name="Horton D.L."/>
            <person name="Alikhan N.-F."/>
            <person name="Baker D."/>
            <person name="Gharbi K."/>
            <person name="Hall N."/>
            <person name="Watson M."/>
            <person name="Adriaenssens E.M."/>
            <person name="Foster-Nyarko E."/>
            <person name="Jarju S."/>
            <person name="Secka A."/>
            <person name="Antonio M."/>
            <person name="Oren A."/>
            <person name="Chaudhuri R."/>
            <person name="La Ragione R.M."/>
            <person name="Hildebrand F."/>
            <person name="Pallen M.J."/>
        </authorList>
    </citation>
    <scope>NUCLEOTIDE SEQUENCE [LARGE SCALE GENOMIC DNA]</scope>
    <source>
        <strain evidence="13 14">Sa1BUA1</strain>
    </source>
</reference>
<protein>
    <recommendedName>
        <fullName evidence="11">NADH-quinone oxidoreductase subunit A</fullName>
        <ecNumber evidence="11">7.1.1.-</ecNumber>
    </recommendedName>
    <alternativeName>
        <fullName evidence="11">NADH dehydrogenase I subunit A</fullName>
    </alternativeName>
    <alternativeName>
        <fullName evidence="11">NDH-1 subunit A</fullName>
    </alternativeName>
    <alternativeName>
        <fullName evidence="11">NUO1</fullName>
    </alternativeName>
</protein>
<keyword evidence="6 11" id="KW-0874">Quinone</keyword>
<dbReference type="InterPro" id="IPR023043">
    <property type="entry name" value="NAD(P)H_OxRDtase_bac/plastid"/>
</dbReference>
<keyword evidence="13" id="KW-0560">Oxidoreductase</keyword>
<dbReference type="PANTHER" id="PTHR11058:SF22">
    <property type="entry name" value="NADH-QUINONE OXIDOREDUCTASE SUBUNIT A"/>
    <property type="match status" value="1"/>
</dbReference>
<dbReference type="PANTHER" id="PTHR11058">
    <property type="entry name" value="NADH-UBIQUINONE OXIDOREDUCTASE CHAIN 3"/>
    <property type="match status" value="1"/>
</dbReference>
<evidence type="ECO:0000256" key="5">
    <source>
        <dbReference type="ARBA" id="ARBA00022692"/>
    </source>
</evidence>
<dbReference type="HAMAP" id="MF_01394">
    <property type="entry name" value="NDH1_NuoA"/>
    <property type="match status" value="1"/>
</dbReference>
<feature type="transmembrane region" description="Helical" evidence="11">
    <location>
        <begin position="89"/>
        <end position="109"/>
    </location>
</feature>
<proteinExistence type="inferred from homology"/>
<evidence type="ECO:0000256" key="7">
    <source>
        <dbReference type="ARBA" id="ARBA00022967"/>
    </source>
</evidence>
<keyword evidence="5 11" id="KW-0812">Transmembrane</keyword>
<evidence type="ECO:0000256" key="10">
    <source>
        <dbReference type="ARBA" id="ARBA00023136"/>
    </source>
</evidence>
<organism evidence="13 14">
    <name type="scientific">Oceanitalea stevensii</name>
    <dbReference type="NCBI Taxonomy" id="2763072"/>
    <lineage>
        <taxon>Bacteria</taxon>
        <taxon>Bacillati</taxon>
        <taxon>Actinomycetota</taxon>
        <taxon>Actinomycetes</taxon>
        <taxon>Micrococcales</taxon>
        <taxon>Bogoriellaceae</taxon>
        <taxon>Georgenia</taxon>
    </lineage>
</organism>
<keyword evidence="10 11" id="KW-0472">Membrane</keyword>
<feature type="transmembrane region" description="Helical" evidence="11">
    <location>
        <begin position="61"/>
        <end position="83"/>
    </location>
</feature>